<dbReference type="Pfam" id="PF07730">
    <property type="entry name" value="HisKA_3"/>
    <property type="match status" value="1"/>
</dbReference>
<evidence type="ECO:0000259" key="9">
    <source>
        <dbReference type="PROSITE" id="PS50109"/>
    </source>
</evidence>
<dbReference type="EC" id="2.7.13.3" evidence="7"/>
<dbReference type="InterPro" id="IPR003594">
    <property type="entry name" value="HATPase_dom"/>
</dbReference>
<dbReference type="KEGG" id="bbev:BBEV_0499"/>
<keyword evidence="11" id="KW-1185">Reference proteome</keyword>
<comment type="function">
    <text evidence="7">Member of the two-component regulatory system DegS/DegU, which plays an important role in the transition growth phase.</text>
</comment>
<reference evidence="10 11" key="1">
    <citation type="submission" date="2015-08" db="EMBL/GenBank/DDBJ databases">
        <title>The complete genome sequence of Bacillus beveridgei MLTeJB.</title>
        <authorList>
            <person name="Hanson T.E."/>
            <person name="Mesa C."/>
            <person name="Basesman S.M."/>
            <person name="Oremland R.S."/>
        </authorList>
    </citation>
    <scope>NUCLEOTIDE SEQUENCE [LARGE SCALE GENOMIC DNA]</scope>
    <source>
        <strain evidence="10 11">MLTeJB</strain>
    </source>
</reference>
<keyword evidence="5 7" id="KW-0067">ATP-binding</keyword>
<dbReference type="SMART" id="SM00387">
    <property type="entry name" value="HATPase_c"/>
    <property type="match status" value="1"/>
</dbReference>
<comment type="catalytic activity">
    <reaction evidence="1 7">
        <text>ATP + protein L-histidine = ADP + protein N-phospho-L-histidine.</text>
        <dbReference type="EC" id="2.7.13.3"/>
    </reaction>
</comment>
<dbReference type="PATRIC" id="fig|632773.3.peg.538"/>
<dbReference type="GO" id="GO:0004721">
    <property type="term" value="F:phosphoprotein phosphatase activity"/>
    <property type="evidence" value="ECO:0007669"/>
    <property type="project" value="UniProtKB-UniRule"/>
</dbReference>
<evidence type="ECO:0000313" key="10">
    <source>
        <dbReference type="EMBL" id="AOM81892.1"/>
    </source>
</evidence>
<dbReference type="STRING" id="632773.BBEV_0499"/>
<evidence type="ECO:0000256" key="1">
    <source>
        <dbReference type="ARBA" id="ARBA00000085"/>
    </source>
</evidence>
<dbReference type="InterPro" id="IPR008595">
    <property type="entry name" value="DegS"/>
</dbReference>
<dbReference type="PIRSF" id="PIRSF003169">
    <property type="entry name" value="STHK_DegS"/>
    <property type="match status" value="1"/>
</dbReference>
<comment type="subcellular location">
    <subcellularLocation>
        <location evidence="7">Cytoplasm</location>
    </subcellularLocation>
</comment>
<dbReference type="EMBL" id="CP012502">
    <property type="protein sequence ID" value="AOM81892.1"/>
    <property type="molecule type" value="Genomic_DNA"/>
</dbReference>
<dbReference type="GO" id="GO:0046983">
    <property type="term" value="F:protein dimerization activity"/>
    <property type="evidence" value="ECO:0007669"/>
    <property type="project" value="InterPro"/>
</dbReference>
<evidence type="ECO:0000256" key="2">
    <source>
        <dbReference type="ARBA" id="ARBA00022679"/>
    </source>
</evidence>
<dbReference type="InterPro" id="IPR016381">
    <property type="entry name" value="Sig_transdc_His_kinase_DegS"/>
</dbReference>
<feature type="coiled-coil region" evidence="8">
    <location>
        <begin position="22"/>
        <end position="63"/>
    </location>
</feature>
<name>A0A1D7QSA0_9BACI</name>
<dbReference type="PANTHER" id="PTHR24421:SF55">
    <property type="entry name" value="SENSOR HISTIDINE KINASE YDFH"/>
    <property type="match status" value="1"/>
</dbReference>
<keyword evidence="6 7" id="KW-0902">Two-component regulatory system</keyword>
<evidence type="ECO:0000256" key="5">
    <source>
        <dbReference type="ARBA" id="ARBA00022840"/>
    </source>
</evidence>
<dbReference type="InterPro" id="IPR036890">
    <property type="entry name" value="HATPase_C_sf"/>
</dbReference>
<evidence type="ECO:0000256" key="7">
    <source>
        <dbReference type="PIRNR" id="PIRNR003169"/>
    </source>
</evidence>
<dbReference type="PANTHER" id="PTHR24421">
    <property type="entry name" value="NITRATE/NITRITE SENSOR PROTEIN NARX-RELATED"/>
    <property type="match status" value="1"/>
</dbReference>
<evidence type="ECO:0000256" key="6">
    <source>
        <dbReference type="ARBA" id="ARBA00023012"/>
    </source>
</evidence>
<dbReference type="GO" id="GO:0000155">
    <property type="term" value="F:phosphorelay sensor kinase activity"/>
    <property type="evidence" value="ECO:0007669"/>
    <property type="project" value="UniProtKB-UniRule"/>
</dbReference>
<keyword evidence="7" id="KW-0963">Cytoplasm</keyword>
<keyword evidence="2 7" id="KW-0808">Transferase</keyword>
<dbReference type="InterPro" id="IPR011712">
    <property type="entry name" value="Sig_transdc_His_kin_sub3_dim/P"/>
</dbReference>
<dbReference type="InterPro" id="IPR005467">
    <property type="entry name" value="His_kinase_dom"/>
</dbReference>
<keyword evidence="3 7" id="KW-0547">Nucleotide-binding</keyword>
<organism evidence="10 11">
    <name type="scientific">Salisediminibacterium beveridgei</name>
    <dbReference type="NCBI Taxonomy" id="632773"/>
    <lineage>
        <taxon>Bacteria</taxon>
        <taxon>Bacillati</taxon>
        <taxon>Bacillota</taxon>
        <taxon>Bacilli</taxon>
        <taxon>Bacillales</taxon>
        <taxon>Bacillaceae</taxon>
        <taxon>Salisediminibacterium</taxon>
    </lineage>
</organism>
<evidence type="ECO:0000256" key="3">
    <source>
        <dbReference type="ARBA" id="ARBA00022741"/>
    </source>
</evidence>
<dbReference type="Gene3D" id="1.20.5.1930">
    <property type="match status" value="1"/>
</dbReference>
<dbReference type="SUPFAM" id="SSF55874">
    <property type="entry name" value="ATPase domain of HSP90 chaperone/DNA topoisomerase II/histidine kinase"/>
    <property type="match status" value="1"/>
</dbReference>
<dbReference type="EC" id="3.1.3.-" evidence="7"/>
<protein>
    <recommendedName>
        <fullName evidence="7">Signal transduction histidine-protein kinase/phosphatase DegS</fullName>
        <ecNumber evidence="7">2.7.13.3</ecNumber>
        <ecNumber evidence="7">3.1.3.-</ecNumber>
    </recommendedName>
</protein>
<dbReference type="GO" id="GO:0005737">
    <property type="term" value="C:cytoplasm"/>
    <property type="evidence" value="ECO:0007669"/>
    <property type="project" value="UniProtKB-SubCell"/>
</dbReference>
<dbReference type="PROSITE" id="PS50109">
    <property type="entry name" value="HIS_KIN"/>
    <property type="match status" value="1"/>
</dbReference>
<evidence type="ECO:0000256" key="8">
    <source>
        <dbReference type="SAM" id="Coils"/>
    </source>
</evidence>
<sequence>MHTTKSIEVILDKMMEMVSSSKEEIFEIAEQSRNEYDELKKELQEIQQKVIQLIDKQDQVEIRTRFARNRLAEVSKHFASYSDQEVKEAYEQAKDFQVQLAVLGSEEKQLRERRSQIERRLMTLGQTVDRADQLINQINAVMQYLSGDLKNVSDMVADAEQMQQFGVQIIHAQEEERKKLSREIHDGPAQMMANVLLRSELVEKVLDQDGVDRARFEIQDLRKMVKASLSEVRRIIYDLRPMSLDDLGLVPTVNKFIDNVNEFQEGVDVNFRNIGKETRLPAHMEVAIFRFIQEAVQNAAKHAKATTISVKIEITETGVTAIVKDDGKGFDSEAKKENSFGLVGIKERVKLLDGELTIDSKSGRGTLIMLQVPVPQKV</sequence>
<dbReference type="GO" id="GO:0016020">
    <property type="term" value="C:membrane"/>
    <property type="evidence" value="ECO:0007669"/>
    <property type="project" value="InterPro"/>
</dbReference>
<dbReference type="Pfam" id="PF05384">
    <property type="entry name" value="DegS"/>
    <property type="match status" value="1"/>
</dbReference>
<evidence type="ECO:0000313" key="11">
    <source>
        <dbReference type="Proteomes" id="UP000094463"/>
    </source>
</evidence>
<dbReference type="Proteomes" id="UP000094463">
    <property type="component" value="Chromosome"/>
</dbReference>
<keyword evidence="7" id="KW-0904">Protein phosphatase</keyword>
<dbReference type="AlphaFoldDB" id="A0A1D7QSA0"/>
<dbReference type="Pfam" id="PF02518">
    <property type="entry name" value="HATPase_c"/>
    <property type="match status" value="1"/>
</dbReference>
<keyword evidence="8" id="KW-0175">Coiled coil</keyword>
<dbReference type="Gene3D" id="3.30.565.10">
    <property type="entry name" value="Histidine kinase-like ATPase, C-terminal domain"/>
    <property type="match status" value="1"/>
</dbReference>
<keyword evidence="4 7" id="KW-0418">Kinase</keyword>
<dbReference type="CDD" id="cd16917">
    <property type="entry name" value="HATPase_UhpB-NarQ-NarX-like"/>
    <property type="match status" value="1"/>
</dbReference>
<keyword evidence="7" id="KW-0378">Hydrolase</keyword>
<evidence type="ECO:0000256" key="4">
    <source>
        <dbReference type="ARBA" id="ARBA00022777"/>
    </source>
</evidence>
<gene>
    <name evidence="10" type="primary">degS</name>
    <name evidence="10" type="ORF">BBEV_0499</name>
</gene>
<proteinExistence type="predicted"/>
<dbReference type="GO" id="GO:0005524">
    <property type="term" value="F:ATP binding"/>
    <property type="evidence" value="ECO:0007669"/>
    <property type="project" value="UniProtKB-UniRule"/>
</dbReference>
<dbReference type="InterPro" id="IPR050482">
    <property type="entry name" value="Sensor_HK_TwoCompSys"/>
</dbReference>
<feature type="domain" description="Histidine kinase" evidence="9">
    <location>
        <begin position="179"/>
        <end position="376"/>
    </location>
</feature>
<accession>A0A1D7QSA0</accession>